<feature type="compositionally biased region" description="Basic residues" evidence="1">
    <location>
        <begin position="43"/>
        <end position="53"/>
    </location>
</feature>
<sequence length="53" mass="6139">MLKKRLSCKKRNHCSISCKKHHIHHFKKTCKTRRMRGGTMKGGRMKGGRMKGG</sequence>
<feature type="region of interest" description="Disordered" evidence="1">
    <location>
        <begin position="29"/>
        <end position="53"/>
    </location>
</feature>
<proteinExistence type="predicted"/>
<protein>
    <submittedName>
        <fullName evidence="2">Uncharacterized protein</fullName>
    </submittedName>
</protein>
<name>A0A6C0D944_9ZZZZ</name>
<evidence type="ECO:0000256" key="1">
    <source>
        <dbReference type="SAM" id="MobiDB-lite"/>
    </source>
</evidence>
<organism evidence="2">
    <name type="scientific">viral metagenome</name>
    <dbReference type="NCBI Taxonomy" id="1070528"/>
    <lineage>
        <taxon>unclassified sequences</taxon>
        <taxon>metagenomes</taxon>
        <taxon>organismal metagenomes</taxon>
    </lineage>
</organism>
<dbReference type="EMBL" id="MN739551">
    <property type="protein sequence ID" value="QHT12860.1"/>
    <property type="molecule type" value="Genomic_DNA"/>
</dbReference>
<reference evidence="2" key="1">
    <citation type="journal article" date="2020" name="Nature">
        <title>Giant virus diversity and host interactions through global metagenomics.</title>
        <authorList>
            <person name="Schulz F."/>
            <person name="Roux S."/>
            <person name="Paez-Espino D."/>
            <person name="Jungbluth S."/>
            <person name="Walsh D.A."/>
            <person name="Denef V.J."/>
            <person name="McMahon K.D."/>
            <person name="Konstantinidis K.T."/>
            <person name="Eloe-Fadrosh E.A."/>
            <person name="Kyrpides N.C."/>
            <person name="Woyke T."/>
        </authorList>
    </citation>
    <scope>NUCLEOTIDE SEQUENCE</scope>
    <source>
        <strain evidence="2">GVMAG-M-3300023174-130</strain>
    </source>
</reference>
<accession>A0A6C0D944</accession>
<evidence type="ECO:0000313" key="2">
    <source>
        <dbReference type="EMBL" id="QHT12860.1"/>
    </source>
</evidence>
<dbReference type="AlphaFoldDB" id="A0A6C0D944"/>